<keyword evidence="1" id="KW-0175">Coiled coil</keyword>
<dbReference type="RefSeq" id="WP_130168399.1">
    <property type="nucleotide sequence ID" value="NZ_SGSQ01000009.1"/>
</dbReference>
<keyword evidence="3" id="KW-1185">Reference proteome</keyword>
<evidence type="ECO:0000313" key="2">
    <source>
        <dbReference type="EMBL" id="RZG47025.1"/>
    </source>
</evidence>
<name>A0A4Q7AH02_9GAMM</name>
<gene>
    <name evidence="2" type="ORF">EXU28_07505</name>
</gene>
<feature type="coiled-coil region" evidence="1">
    <location>
        <begin position="43"/>
        <end position="70"/>
    </location>
</feature>
<dbReference type="EMBL" id="SGSQ01000009">
    <property type="protein sequence ID" value="RZG47025.1"/>
    <property type="molecule type" value="Genomic_DNA"/>
</dbReference>
<dbReference type="Proteomes" id="UP000293863">
    <property type="component" value="Unassembled WGS sequence"/>
</dbReference>
<reference evidence="2 3" key="1">
    <citation type="submission" date="2019-02" db="EMBL/GenBank/DDBJ databases">
        <title>The Batch Genome Submission of Acinetobacter spp. strains.</title>
        <authorList>
            <person name="Qin J."/>
            <person name="Hu Y."/>
            <person name="Ye H."/>
            <person name="Wei L."/>
            <person name="Feng Y."/>
            <person name="Zong Z."/>
        </authorList>
    </citation>
    <scope>NUCLEOTIDE SEQUENCE [LARGE SCALE GENOMIC DNA]</scope>
    <source>
        <strain evidence="2 3">WCHAW060049</strain>
    </source>
</reference>
<evidence type="ECO:0000313" key="3">
    <source>
        <dbReference type="Proteomes" id="UP000293863"/>
    </source>
</evidence>
<evidence type="ECO:0000256" key="1">
    <source>
        <dbReference type="SAM" id="Coils"/>
    </source>
</evidence>
<proteinExistence type="predicted"/>
<organism evidence="2 3">
    <name type="scientific">Acinetobacter wuhouensis</name>
    <dbReference type="NCBI Taxonomy" id="1879050"/>
    <lineage>
        <taxon>Bacteria</taxon>
        <taxon>Pseudomonadati</taxon>
        <taxon>Pseudomonadota</taxon>
        <taxon>Gammaproteobacteria</taxon>
        <taxon>Moraxellales</taxon>
        <taxon>Moraxellaceae</taxon>
        <taxon>Acinetobacter</taxon>
    </lineage>
</organism>
<protein>
    <submittedName>
        <fullName evidence="2">Uncharacterized protein</fullName>
    </submittedName>
</protein>
<accession>A0A4Q7AH02</accession>
<comment type="caution">
    <text evidence="2">The sequence shown here is derived from an EMBL/GenBank/DDBJ whole genome shotgun (WGS) entry which is preliminary data.</text>
</comment>
<dbReference type="AlphaFoldDB" id="A0A4Q7AH02"/>
<sequence>MKDLKEQYIEWSKEHGCYCGTYEDGSLIGNDARIEFDAFVAGRKSRQNEIDQLKNEKSLQELEINQIAQVNQEWQRLNQEKDKRIESAYCLATQSAWSSLKQLRRVAKVLEGNNK</sequence>